<evidence type="ECO:0000256" key="8">
    <source>
        <dbReference type="SAM" id="Phobius"/>
    </source>
</evidence>
<dbReference type="PANTHER" id="PTHR46028:SF2">
    <property type="entry name" value="KYNURENINE 3-MONOOXYGENASE"/>
    <property type="match status" value="1"/>
</dbReference>
<reference evidence="10" key="1">
    <citation type="submission" date="2021-02" db="EMBL/GenBank/DDBJ databases">
        <authorList>
            <person name="Syme A R."/>
            <person name="Syme A R."/>
            <person name="Moolhuijzen P."/>
        </authorList>
    </citation>
    <scope>NUCLEOTIDE SEQUENCE</scope>
    <source>
        <strain evidence="10">W1-1</strain>
    </source>
</reference>
<dbReference type="GO" id="GO:0005741">
    <property type="term" value="C:mitochondrial outer membrane"/>
    <property type="evidence" value="ECO:0007669"/>
    <property type="project" value="TreeGrafter"/>
</dbReference>
<keyword evidence="8" id="KW-0812">Transmembrane</keyword>
<dbReference type="SUPFAM" id="SSF51905">
    <property type="entry name" value="FAD/NAD(P)-binding domain"/>
    <property type="match status" value="1"/>
</dbReference>
<dbReference type="Proteomes" id="UP000472372">
    <property type="component" value="Chromosome 8"/>
</dbReference>
<dbReference type="Gene3D" id="3.50.50.60">
    <property type="entry name" value="FAD/NAD(P)-binding domain"/>
    <property type="match status" value="1"/>
</dbReference>
<feature type="transmembrane region" description="Helical" evidence="8">
    <location>
        <begin position="486"/>
        <end position="507"/>
    </location>
</feature>
<name>A0A6S6WEG5_9PLEO</name>
<proteinExistence type="predicted"/>
<protein>
    <submittedName>
        <fullName evidence="10">Kynurenine 3-monooxygenase</fullName>
    </submittedName>
</protein>
<evidence type="ECO:0000256" key="2">
    <source>
        <dbReference type="ARBA" id="ARBA00022630"/>
    </source>
</evidence>
<evidence type="ECO:0000259" key="9">
    <source>
        <dbReference type="Pfam" id="PF01494"/>
    </source>
</evidence>
<organism evidence="10 11">
    <name type="scientific">Pyrenophora teres f. teres</name>
    <dbReference type="NCBI Taxonomy" id="97479"/>
    <lineage>
        <taxon>Eukaryota</taxon>
        <taxon>Fungi</taxon>
        <taxon>Dikarya</taxon>
        <taxon>Ascomycota</taxon>
        <taxon>Pezizomycotina</taxon>
        <taxon>Dothideomycetes</taxon>
        <taxon>Pleosporomycetidae</taxon>
        <taxon>Pleosporales</taxon>
        <taxon>Pleosporineae</taxon>
        <taxon>Pleosporaceae</taxon>
        <taxon>Pyrenophora</taxon>
    </lineage>
</organism>
<dbReference type="PRINTS" id="PR00420">
    <property type="entry name" value="RNGMNOXGNASE"/>
</dbReference>
<keyword evidence="4" id="KW-0521">NADP</keyword>
<feature type="region of interest" description="Disordered" evidence="7">
    <location>
        <begin position="168"/>
        <end position="197"/>
    </location>
</feature>
<dbReference type="GO" id="GO:0071949">
    <property type="term" value="F:FAD binding"/>
    <property type="evidence" value="ECO:0007669"/>
    <property type="project" value="InterPro"/>
</dbReference>
<dbReference type="GO" id="GO:0070189">
    <property type="term" value="P:kynurenine metabolic process"/>
    <property type="evidence" value="ECO:0007669"/>
    <property type="project" value="TreeGrafter"/>
</dbReference>
<feature type="compositionally biased region" description="Basic and acidic residues" evidence="7">
    <location>
        <begin position="168"/>
        <end position="179"/>
    </location>
</feature>
<evidence type="ECO:0000256" key="4">
    <source>
        <dbReference type="ARBA" id="ARBA00022857"/>
    </source>
</evidence>
<dbReference type="EMBL" id="HG992984">
    <property type="protein sequence ID" value="CAE7199823.1"/>
    <property type="molecule type" value="Genomic_DNA"/>
</dbReference>
<dbReference type="PANTHER" id="PTHR46028">
    <property type="entry name" value="KYNURENINE 3-MONOOXYGENASE"/>
    <property type="match status" value="1"/>
</dbReference>
<keyword evidence="5" id="KW-0560">Oxidoreductase</keyword>
<keyword evidence="8" id="KW-0472">Membrane</keyword>
<feature type="domain" description="FAD-binding" evidence="9">
    <location>
        <begin position="180"/>
        <end position="374"/>
    </location>
</feature>
<dbReference type="AlphaFoldDB" id="A0A6S6WEG5"/>
<comment type="cofactor">
    <cofactor evidence="1">
        <name>FAD</name>
        <dbReference type="ChEBI" id="CHEBI:57692"/>
    </cofactor>
</comment>
<evidence type="ECO:0000313" key="10">
    <source>
        <dbReference type="EMBL" id="CAE7199823.1"/>
    </source>
</evidence>
<dbReference type="InterPro" id="IPR002938">
    <property type="entry name" value="FAD-bd"/>
</dbReference>
<evidence type="ECO:0000313" key="11">
    <source>
        <dbReference type="Proteomes" id="UP000472372"/>
    </source>
</evidence>
<evidence type="ECO:0000256" key="7">
    <source>
        <dbReference type="SAM" id="MobiDB-lite"/>
    </source>
</evidence>
<sequence>MSPQKVIVVGGGPVGALSALYAARRGYEVELYDLRDDPNYGDPNARPDIAVIPLALSERGIRAIEGAGVPGLLDEILANSRPIYTRLIHMRNKSGSHKTIPMIYGPQGQCLHTLPREKITKHVMLALMKEPTAKLFFNHRLASCDFEKKVATFDTVIWKGKTEITKKDSKTHVVEDEPRVSNTSGEGEKSPSVKEVSTSSTRTVNFDFLIGADGTYSTVRQFMMRKLHMDFSQQYLDALWCDFFFPAAEDGTYRMDSTCLHVWPADESIVMCQPDFDGSFRAGMVCATDKVRYYEANPDEFADFFDEKFPGIVGPLLSKEEITRQFVKNLKIPLKSVKCGKLGYKDNAVLLGDSSHAMTPFHAMGMITGLEDVRIFFQDFRDPRVAAAQSLAEAAETLPFCIPGTVQAYSEFRLPDVHAMVDMAASHYHELRIGVRSASARAKKIVEAWLSRWAPSLDWTTTYARIQFGHERFTAIREKDARQSSIVSAVLTGSACVMGGGALAWILKF</sequence>
<keyword evidence="6" id="KW-0503">Monooxygenase</keyword>
<dbReference type="Pfam" id="PF01494">
    <property type="entry name" value="FAD_binding_3"/>
    <property type="match status" value="1"/>
</dbReference>
<dbReference type="InterPro" id="IPR036188">
    <property type="entry name" value="FAD/NAD-bd_sf"/>
</dbReference>
<gene>
    <name evidence="10" type="ORF">PTTW11_08538</name>
</gene>
<evidence type="ECO:0000256" key="6">
    <source>
        <dbReference type="ARBA" id="ARBA00023033"/>
    </source>
</evidence>
<evidence type="ECO:0000256" key="1">
    <source>
        <dbReference type="ARBA" id="ARBA00001974"/>
    </source>
</evidence>
<dbReference type="GO" id="GO:0004502">
    <property type="term" value="F:kynurenine 3-monooxygenase activity"/>
    <property type="evidence" value="ECO:0007669"/>
    <property type="project" value="TreeGrafter"/>
</dbReference>
<keyword evidence="2" id="KW-0285">Flavoprotein</keyword>
<keyword evidence="3" id="KW-0274">FAD</keyword>
<evidence type="ECO:0000256" key="3">
    <source>
        <dbReference type="ARBA" id="ARBA00022827"/>
    </source>
</evidence>
<evidence type="ECO:0000256" key="5">
    <source>
        <dbReference type="ARBA" id="ARBA00023002"/>
    </source>
</evidence>
<keyword evidence="8" id="KW-1133">Transmembrane helix</keyword>
<accession>A0A6S6WEG5</accession>